<protein>
    <submittedName>
        <fullName evidence="1">Unannotated protein</fullName>
    </submittedName>
</protein>
<accession>A0A6J7D359</accession>
<organism evidence="1">
    <name type="scientific">freshwater metagenome</name>
    <dbReference type="NCBI Taxonomy" id="449393"/>
    <lineage>
        <taxon>unclassified sequences</taxon>
        <taxon>metagenomes</taxon>
        <taxon>ecological metagenomes</taxon>
    </lineage>
</organism>
<dbReference type="Pfam" id="PF02643">
    <property type="entry name" value="DUF192"/>
    <property type="match status" value="1"/>
</dbReference>
<dbReference type="InterPro" id="IPR038695">
    <property type="entry name" value="Saro_0823-like_sf"/>
</dbReference>
<name>A0A6J7D359_9ZZZZ</name>
<reference evidence="1" key="1">
    <citation type="submission" date="2020-05" db="EMBL/GenBank/DDBJ databases">
        <authorList>
            <person name="Chiriac C."/>
            <person name="Salcher M."/>
            <person name="Ghai R."/>
            <person name="Kavagutti S V."/>
        </authorList>
    </citation>
    <scope>NUCLEOTIDE SEQUENCE</scope>
</reference>
<dbReference type="Gene3D" id="2.60.120.1140">
    <property type="entry name" value="Protein of unknown function DUF192"/>
    <property type="match status" value="1"/>
</dbReference>
<gene>
    <name evidence="1" type="ORF">UFOPK3376_00473</name>
</gene>
<dbReference type="InterPro" id="IPR003795">
    <property type="entry name" value="DUF192"/>
</dbReference>
<evidence type="ECO:0000313" key="1">
    <source>
        <dbReference type="EMBL" id="CAB4864776.1"/>
    </source>
</evidence>
<dbReference type="EMBL" id="CAFBLP010000008">
    <property type="protein sequence ID" value="CAB4864776.1"/>
    <property type="molecule type" value="Genomic_DNA"/>
</dbReference>
<proteinExistence type="predicted"/>
<dbReference type="AlphaFoldDB" id="A0A6J7D359"/>
<sequence>MAWLMSEARVFASIDVADDHRARAKGLLGRTGIEGALAIPRCRWVHTIGMRFPIDVAYVNDQNLVIKTVTMHRHRIGVPVMKSRLVIEAEAGAFERWGLHLGDPIEIRHTDPNPTH</sequence>